<comment type="caution">
    <text evidence="2">The sequence shown here is derived from an EMBL/GenBank/DDBJ whole genome shotgun (WGS) entry which is preliminary data.</text>
</comment>
<organism evidence="2 3">
    <name type="scientific">Hevea brasiliensis</name>
    <name type="common">Para rubber tree</name>
    <name type="synonym">Siphonia brasiliensis</name>
    <dbReference type="NCBI Taxonomy" id="3981"/>
    <lineage>
        <taxon>Eukaryota</taxon>
        <taxon>Viridiplantae</taxon>
        <taxon>Streptophyta</taxon>
        <taxon>Embryophyta</taxon>
        <taxon>Tracheophyta</taxon>
        <taxon>Spermatophyta</taxon>
        <taxon>Magnoliopsida</taxon>
        <taxon>eudicotyledons</taxon>
        <taxon>Gunneridae</taxon>
        <taxon>Pentapetalae</taxon>
        <taxon>rosids</taxon>
        <taxon>fabids</taxon>
        <taxon>Malpighiales</taxon>
        <taxon>Euphorbiaceae</taxon>
        <taxon>Crotonoideae</taxon>
        <taxon>Micrandreae</taxon>
        <taxon>Hevea</taxon>
    </lineage>
</organism>
<sequence length="127" mass="14638">MGSLKQVDDATFRKKLEEITKAAEDELKSLHLLADAILEDFHVKKANNAGLEETIAKATAGSEHSKEEKEEEEEEGYCDFKKQRKSNKKMKRVVENYASTIIRKRSREGWGIEEAKERGNRFYQIGF</sequence>
<evidence type="ECO:0000313" key="2">
    <source>
        <dbReference type="EMBL" id="KAF2315586.1"/>
    </source>
</evidence>
<dbReference type="AlphaFoldDB" id="A0A6A6MTG2"/>
<keyword evidence="3" id="KW-1185">Reference proteome</keyword>
<accession>A0A6A6MTG2</accession>
<proteinExistence type="predicted"/>
<evidence type="ECO:0000256" key="1">
    <source>
        <dbReference type="SAM" id="MobiDB-lite"/>
    </source>
</evidence>
<dbReference type="EMBL" id="JAAGAX010000005">
    <property type="protein sequence ID" value="KAF2315586.1"/>
    <property type="molecule type" value="Genomic_DNA"/>
</dbReference>
<gene>
    <name evidence="2" type="ORF">GH714_040095</name>
</gene>
<dbReference type="Proteomes" id="UP000467840">
    <property type="component" value="Chromosome 15"/>
</dbReference>
<name>A0A6A6MTG2_HEVBR</name>
<protein>
    <submittedName>
        <fullName evidence="2">Uncharacterized protein</fullName>
    </submittedName>
</protein>
<reference evidence="2 3" key="1">
    <citation type="journal article" date="2020" name="Mol. Plant">
        <title>The Chromosome-Based Rubber Tree Genome Provides New Insights into Spurge Genome Evolution and Rubber Biosynthesis.</title>
        <authorList>
            <person name="Liu J."/>
            <person name="Shi C."/>
            <person name="Shi C.C."/>
            <person name="Li W."/>
            <person name="Zhang Q.J."/>
            <person name="Zhang Y."/>
            <person name="Li K."/>
            <person name="Lu H.F."/>
            <person name="Shi C."/>
            <person name="Zhu S.T."/>
            <person name="Xiao Z.Y."/>
            <person name="Nan H."/>
            <person name="Yue Y."/>
            <person name="Zhu X.G."/>
            <person name="Wu Y."/>
            <person name="Hong X.N."/>
            <person name="Fan G.Y."/>
            <person name="Tong Y."/>
            <person name="Zhang D."/>
            <person name="Mao C.L."/>
            <person name="Liu Y.L."/>
            <person name="Hao S.J."/>
            <person name="Liu W.Q."/>
            <person name="Lv M.Q."/>
            <person name="Zhang H.B."/>
            <person name="Liu Y."/>
            <person name="Hu-Tang G.R."/>
            <person name="Wang J.P."/>
            <person name="Wang J.H."/>
            <person name="Sun Y.H."/>
            <person name="Ni S.B."/>
            <person name="Chen W.B."/>
            <person name="Zhang X.C."/>
            <person name="Jiao Y.N."/>
            <person name="Eichler E.E."/>
            <person name="Li G.H."/>
            <person name="Liu X."/>
            <person name="Gao L.Z."/>
        </authorList>
    </citation>
    <scope>NUCLEOTIDE SEQUENCE [LARGE SCALE GENOMIC DNA]</scope>
    <source>
        <strain evidence="3">cv. GT1</strain>
        <tissue evidence="2">Leaf</tissue>
    </source>
</reference>
<feature type="region of interest" description="Disordered" evidence="1">
    <location>
        <begin position="56"/>
        <end position="78"/>
    </location>
</feature>
<evidence type="ECO:0000313" key="3">
    <source>
        <dbReference type="Proteomes" id="UP000467840"/>
    </source>
</evidence>